<proteinExistence type="predicted"/>
<accession>A0AAE0JBE8</accession>
<sequence length="93" mass="9770">MGSVDLFTTSTPPPLLFLILLPSLTIVSFDSRSSLSISSVLTTKSSSQLSCKLSGNPMPRLATSLAKHDGNNDYPGCDAVSSRNMPPLSINGD</sequence>
<gene>
    <name evidence="2" type="ORF">B0H65DRAFT_263695</name>
</gene>
<evidence type="ECO:0000313" key="3">
    <source>
        <dbReference type="Proteomes" id="UP001278500"/>
    </source>
</evidence>
<evidence type="ECO:0000313" key="2">
    <source>
        <dbReference type="EMBL" id="KAK3340571.1"/>
    </source>
</evidence>
<evidence type="ECO:0000256" key="1">
    <source>
        <dbReference type="SAM" id="MobiDB-lite"/>
    </source>
</evidence>
<reference evidence="2" key="1">
    <citation type="journal article" date="2023" name="Mol. Phylogenet. Evol.">
        <title>Genome-scale phylogeny and comparative genomics of the fungal order Sordariales.</title>
        <authorList>
            <person name="Hensen N."/>
            <person name="Bonometti L."/>
            <person name="Westerberg I."/>
            <person name="Brannstrom I.O."/>
            <person name="Guillou S."/>
            <person name="Cros-Aarteil S."/>
            <person name="Calhoun S."/>
            <person name="Haridas S."/>
            <person name="Kuo A."/>
            <person name="Mondo S."/>
            <person name="Pangilinan J."/>
            <person name="Riley R."/>
            <person name="LaButti K."/>
            <person name="Andreopoulos B."/>
            <person name="Lipzen A."/>
            <person name="Chen C."/>
            <person name="Yan M."/>
            <person name="Daum C."/>
            <person name="Ng V."/>
            <person name="Clum A."/>
            <person name="Steindorff A."/>
            <person name="Ohm R.A."/>
            <person name="Martin F."/>
            <person name="Silar P."/>
            <person name="Natvig D.O."/>
            <person name="Lalanne C."/>
            <person name="Gautier V."/>
            <person name="Ament-Velasquez S.L."/>
            <person name="Kruys A."/>
            <person name="Hutchinson M.I."/>
            <person name="Powell A.J."/>
            <person name="Barry K."/>
            <person name="Miller A.N."/>
            <person name="Grigoriev I.V."/>
            <person name="Debuchy R."/>
            <person name="Gladieux P."/>
            <person name="Hiltunen Thoren M."/>
            <person name="Johannesson H."/>
        </authorList>
    </citation>
    <scope>NUCLEOTIDE SEQUENCE</scope>
    <source>
        <strain evidence="2">CBS 560.94</strain>
    </source>
</reference>
<name>A0AAE0JBE8_9PEZI</name>
<dbReference type="RefSeq" id="XP_062679513.1">
    <property type="nucleotide sequence ID" value="XM_062822658.1"/>
</dbReference>
<dbReference type="GeneID" id="87859812"/>
<dbReference type="AlphaFoldDB" id="A0AAE0JBE8"/>
<comment type="caution">
    <text evidence="2">The sequence shown here is derived from an EMBL/GenBank/DDBJ whole genome shotgun (WGS) entry which is preliminary data.</text>
</comment>
<keyword evidence="3" id="KW-1185">Reference proteome</keyword>
<organism evidence="2 3">
    <name type="scientific">Neurospora tetraspora</name>
    <dbReference type="NCBI Taxonomy" id="94610"/>
    <lineage>
        <taxon>Eukaryota</taxon>
        <taxon>Fungi</taxon>
        <taxon>Dikarya</taxon>
        <taxon>Ascomycota</taxon>
        <taxon>Pezizomycotina</taxon>
        <taxon>Sordariomycetes</taxon>
        <taxon>Sordariomycetidae</taxon>
        <taxon>Sordariales</taxon>
        <taxon>Sordariaceae</taxon>
        <taxon>Neurospora</taxon>
    </lineage>
</organism>
<reference evidence="2" key="2">
    <citation type="submission" date="2023-06" db="EMBL/GenBank/DDBJ databases">
        <authorList>
            <consortium name="Lawrence Berkeley National Laboratory"/>
            <person name="Haridas S."/>
            <person name="Hensen N."/>
            <person name="Bonometti L."/>
            <person name="Westerberg I."/>
            <person name="Brannstrom I.O."/>
            <person name="Guillou S."/>
            <person name="Cros-Aarteil S."/>
            <person name="Calhoun S."/>
            <person name="Kuo A."/>
            <person name="Mondo S."/>
            <person name="Pangilinan J."/>
            <person name="Riley R."/>
            <person name="Labutti K."/>
            <person name="Andreopoulos B."/>
            <person name="Lipzen A."/>
            <person name="Chen C."/>
            <person name="Yanf M."/>
            <person name="Daum C."/>
            <person name="Ng V."/>
            <person name="Clum A."/>
            <person name="Steindorff A."/>
            <person name="Ohm R."/>
            <person name="Martin F."/>
            <person name="Silar P."/>
            <person name="Natvig D."/>
            <person name="Lalanne C."/>
            <person name="Gautier V."/>
            <person name="Ament-Velasquez S.L."/>
            <person name="Kruys A."/>
            <person name="Hutchinson M.I."/>
            <person name="Powell A.J."/>
            <person name="Barry K."/>
            <person name="Miller A.N."/>
            <person name="Grigoriev I.V."/>
            <person name="Debuchy R."/>
            <person name="Gladieux P."/>
            <person name="Thoren M.H."/>
            <person name="Johannesson H."/>
        </authorList>
    </citation>
    <scope>NUCLEOTIDE SEQUENCE</scope>
    <source>
        <strain evidence="2">CBS 560.94</strain>
    </source>
</reference>
<protein>
    <submittedName>
        <fullName evidence="2">Uncharacterized protein</fullName>
    </submittedName>
</protein>
<dbReference type="EMBL" id="JAUEPP010000006">
    <property type="protein sequence ID" value="KAK3340571.1"/>
    <property type="molecule type" value="Genomic_DNA"/>
</dbReference>
<feature type="region of interest" description="Disordered" evidence="1">
    <location>
        <begin position="67"/>
        <end position="93"/>
    </location>
</feature>
<dbReference type="Proteomes" id="UP001278500">
    <property type="component" value="Unassembled WGS sequence"/>
</dbReference>